<protein>
    <submittedName>
        <fullName evidence="1">Uncharacterized protein</fullName>
    </submittedName>
</protein>
<organism evidence="1">
    <name type="scientific">marine sediment metagenome</name>
    <dbReference type="NCBI Taxonomy" id="412755"/>
    <lineage>
        <taxon>unclassified sequences</taxon>
        <taxon>metagenomes</taxon>
        <taxon>ecological metagenomes</taxon>
    </lineage>
</organism>
<dbReference type="EMBL" id="BARS01004433">
    <property type="protein sequence ID" value="GAF78145.1"/>
    <property type="molecule type" value="Genomic_DNA"/>
</dbReference>
<gene>
    <name evidence="1" type="ORF">S01H1_08663</name>
</gene>
<reference evidence="1" key="1">
    <citation type="journal article" date="2014" name="Front. Microbiol.">
        <title>High frequency of phylogenetically diverse reductive dehalogenase-homologous genes in deep subseafloor sedimentary metagenomes.</title>
        <authorList>
            <person name="Kawai M."/>
            <person name="Futagami T."/>
            <person name="Toyoda A."/>
            <person name="Takaki Y."/>
            <person name="Nishi S."/>
            <person name="Hori S."/>
            <person name="Arai W."/>
            <person name="Tsubouchi T."/>
            <person name="Morono Y."/>
            <person name="Uchiyama I."/>
            <person name="Ito T."/>
            <person name="Fujiyama A."/>
            <person name="Inagaki F."/>
            <person name="Takami H."/>
        </authorList>
    </citation>
    <scope>NUCLEOTIDE SEQUENCE</scope>
    <source>
        <strain evidence="1">Expedition CK06-06</strain>
    </source>
</reference>
<comment type="caution">
    <text evidence="1">The sequence shown here is derived from an EMBL/GenBank/DDBJ whole genome shotgun (WGS) entry which is preliminary data.</text>
</comment>
<proteinExistence type="predicted"/>
<accession>X0TPV1</accession>
<sequence length="173" mass="20513">MTKRRSAHLMRIGALGNSMRTWTDYNRFSLAKWYLTGRNTPLALRAYQWGGTFELNVRPHHIYIKTMKTHYVQEMCDHDRITFHGEVQHVAGGLLLTWSKAKCSQRQAFKEDLRSASPEIGYWLVKHYMDNASWENLWILLDTWPDHVVEFSCFDKPVGELGWNTVFWEVRDY</sequence>
<name>X0TPV1_9ZZZZ</name>
<dbReference type="AlphaFoldDB" id="X0TPV1"/>
<evidence type="ECO:0000313" key="1">
    <source>
        <dbReference type="EMBL" id="GAF78145.1"/>
    </source>
</evidence>